<feature type="domain" description="FAD-binding PCMH-type" evidence="3">
    <location>
        <begin position="64"/>
        <end position="267"/>
    </location>
</feature>
<dbReference type="SUPFAM" id="SSF56176">
    <property type="entry name" value="FAD-binding/transporter-associated domain-like"/>
    <property type="match status" value="1"/>
</dbReference>
<dbReference type="Gene3D" id="3.30.43.10">
    <property type="entry name" value="Uridine Diphospho-n-acetylenolpyruvylglucosamine Reductase, domain 2"/>
    <property type="match status" value="1"/>
</dbReference>
<dbReference type="GO" id="GO:0008720">
    <property type="term" value="F:D-lactate dehydrogenase (NAD+) activity"/>
    <property type="evidence" value="ECO:0007669"/>
    <property type="project" value="TreeGrafter"/>
</dbReference>
<accession>A0A1J7IED9</accession>
<organism evidence="4 5">
    <name type="scientific">Coniochaeta ligniaria NRRL 30616</name>
    <dbReference type="NCBI Taxonomy" id="1408157"/>
    <lineage>
        <taxon>Eukaryota</taxon>
        <taxon>Fungi</taxon>
        <taxon>Dikarya</taxon>
        <taxon>Ascomycota</taxon>
        <taxon>Pezizomycotina</taxon>
        <taxon>Sordariomycetes</taxon>
        <taxon>Sordariomycetidae</taxon>
        <taxon>Coniochaetales</taxon>
        <taxon>Coniochaetaceae</taxon>
        <taxon>Coniochaeta</taxon>
    </lineage>
</organism>
<dbReference type="InterPro" id="IPR016171">
    <property type="entry name" value="Vanillyl_alc_oxidase_C-sub2"/>
</dbReference>
<name>A0A1J7IED9_9PEZI</name>
<dbReference type="GO" id="GO:0004458">
    <property type="term" value="F:D-lactate dehydrogenase (cytochrome) activity"/>
    <property type="evidence" value="ECO:0007669"/>
    <property type="project" value="TreeGrafter"/>
</dbReference>
<dbReference type="InterPro" id="IPR036318">
    <property type="entry name" value="FAD-bd_PCMH-like_sf"/>
</dbReference>
<dbReference type="GO" id="GO:1903457">
    <property type="term" value="P:lactate catabolic process"/>
    <property type="evidence" value="ECO:0007669"/>
    <property type="project" value="TreeGrafter"/>
</dbReference>
<dbReference type="Gene3D" id="3.30.465.10">
    <property type="match status" value="1"/>
</dbReference>
<dbReference type="PROSITE" id="PS51387">
    <property type="entry name" value="FAD_PCMH"/>
    <property type="match status" value="1"/>
</dbReference>
<keyword evidence="2" id="KW-0274">FAD</keyword>
<dbReference type="Pfam" id="PF01565">
    <property type="entry name" value="FAD_binding_4"/>
    <property type="match status" value="1"/>
</dbReference>
<keyword evidence="1" id="KW-0285">Flavoprotein</keyword>
<dbReference type="PANTHER" id="PTHR11748:SF114">
    <property type="entry name" value="ARYL-ALCOHOL OXIDASE VANILLYL-ALCOHOL OXIDASE (AFU_ORTHOLOGUE AFUA_3G09500)-RELATED"/>
    <property type="match status" value="1"/>
</dbReference>
<dbReference type="InterPro" id="IPR016166">
    <property type="entry name" value="FAD-bd_PCMH"/>
</dbReference>
<proteinExistence type="predicted"/>
<dbReference type="Gene3D" id="1.10.45.10">
    <property type="entry name" value="Vanillyl-alcohol Oxidase, Chain A, domain 4"/>
    <property type="match status" value="1"/>
</dbReference>
<evidence type="ECO:0000313" key="4">
    <source>
        <dbReference type="EMBL" id="OIW25651.1"/>
    </source>
</evidence>
<dbReference type="InParanoid" id="A0A1J7IED9"/>
<dbReference type="SUPFAM" id="SSF55103">
    <property type="entry name" value="FAD-linked oxidases, C-terminal domain"/>
    <property type="match status" value="1"/>
</dbReference>
<dbReference type="OrthoDB" id="5332616at2759"/>
<dbReference type="AlphaFoldDB" id="A0A1J7IED9"/>
<dbReference type="EMBL" id="KV875101">
    <property type="protein sequence ID" value="OIW25651.1"/>
    <property type="molecule type" value="Genomic_DNA"/>
</dbReference>
<dbReference type="InterPro" id="IPR016164">
    <property type="entry name" value="FAD-linked_Oxase-like_C"/>
</dbReference>
<protein>
    <submittedName>
        <fullName evidence="4">FAD-binding domain-containing protein</fullName>
    </submittedName>
</protein>
<evidence type="ECO:0000313" key="5">
    <source>
        <dbReference type="Proteomes" id="UP000182658"/>
    </source>
</evidence>
<sequence length="524" mass="56596">MAAEAKVRVLPPSFDEAMFDEAMDALVAIVGSDNVSRDSSHGSLEGPAGELCYGDVWPLGDASADHTPSGAVRPKSVEEVQEIVKVASRYKLPLWTISRRKNLGQVIYGGSAGVVQGSVILDLHRMNKIIDVSEEHSYAIVEPGVTFVELYAYIQEKGYQLWPSCPALGWGSVLGNTLERGFGYTPNGEHSQQQCGMEVVLATGEVVRTGMGGITGSPMWPLFKGGFGPSVDGLFFQSNLALGHDPRSGPSGREGIIQNHTSISNPYRRCLSELATDPNLGPRVLGPGLQGGCASNKDMTALATEKGWGYWTGNFGIYGASADILNAQWALVQERILQAIPDATVSATQYYAEPGQRLDASKMPLTEIPHTGVPGTHNKAVMGLRGPGGGHLSFSPLLPTDGVDLQEWFGRALHLAEEARFDLLCDFHVYGRYVIGIVLVVYMPATEGGRVKKLFESLLEDAERNGISEYRTHIDYKDRVRHQFNFGDHALARLLSSIKGLLDPSGILSQGKSGIWSEPSAVRS</sequence>
<dbReference type="Gene3D" id="3.40.462.10">
    <property type="entry name" value="FAD-linked oxidases, C-terminal domain"/>
    <property type="match status" value="1"/>
</dbReference>
<gene>
    <name evidence="4" type="ORF">CONLIGDRAFT_684197</name>
</gene>
<dbReference type="GO" id="GO:0071949">
    <property type="term" value="F:FAD binding"/>
    <property type="evidence" value="ECO:0007669"/>
    <property type="project" value="InterPro"/>
</dbReference>
<reference evidence="4 5" key="1">
    <citation type="submission" date="2016-10" db="EMBL/GenBank/DDBJ databases">
        <title>Draft genome sequence of Coniochaeta ligniaria NRRL30616, a lignocellulolytic fungus for bioabatement of inhibitors in plant biomass hydrolysates.</title>
        <authorList>
            <consortium name="DOE Joint Genome Institute"/>
            <person name="Jimenez D.J."/>
            <person name="Hector R.E."/>
            <person name="Riley R."/>
            <person name="Sun H."/>
            <person name="Grigoriev I.V."/>
            <person name="Van Elsas J.D."/>
            <person name="Nichols N.N."/>
        </authorList>
    </citation>
    <scope>NUCLEOTIDE SEQUENCE [LARGE SCALE GENOMIC DNA]</scope>
    <source>
        <strain evidence="4 5">NRRL 30616</strain>
    </source>
</reference>
<evidence type="ECO:0000256" key="1">
    <source>
        <dbReference type="ARBA" id="ARBA00022630"/>
    </source>
</evidence>
<dbReference type="InterPro" id="IPR016170">
    <property type="entry name" value="Cytok_DH_C_sf"/>
</dbReference>
<keyword evidence="5" id="KW-1185">Reference proteome</keyword>
<dbReference type="InterPro" id="IPR006094">
    <property type="entry name" value="Oxid_FAD_bind_N"/>
</dbReference>
<dbReference type="InterPro" id="IPR016169">
    <property type="entry name" value="FAD-bd_PCMH_sub2"/>
</dbReference>
<dbReference type="InterPro" id="IPR016167">
    <property type="entry name" value="FAD-bd_PCMH_sub1"/>
</dbReference>
<dbReference type="PANTHER" id="PTHR11748">
    <property type="entry name" value="D-LACTATE DEHYDROGENASE"/>
    <property type="match status" value="1"/>
</dbReference>
<dbReference type="STRING" id="1408157.A0A1J7IED9"/>
<evidence type="ECO:0000256" key="2">
    <source>
        <dbReference type="ARBA" id="ARBA00022827"/>
    </source>
</evidence>
<dbReference type="GO" id="GO:0005739">
    <property type="term" value="C:mitochondrion"/>
    <property type="evidence" value="ECO:0007669"/>
    <property type="project" value="TreeGrafter"/>
</dbReference>
<evidence type="ECO:0000259" key="3">
    <source>
        <dbReference type="PROSITE" id="PS51387"/>
    </source>
</evidence>
<dbReference type="Proteomes" id="UP000182658">
    <property type="component" value="Unassembled WGS sequence"/>
</dbReference>